<dbReference type="Gene3D" id="3.40.630.30">
    <property type="match status" value="1"/>
</dbReference>
<gene>
    <name evidence="2" type="ORF">J2Z35_002429</name>
</gene>
<evidence type="ECO:0000259" key="1">
    <source>
        <dbReference type="PROSITE" id="PS51186"/>
    </source>
</evidence>
<accession>A0ABS4KLE8</accession>
<dbReference type="EMBL" id="JAGGLI010000033">
    <property type="protein sequence ID" value="MBP2028599.1"/>
    <property type="molecule type" value="Genomic_DNA"/>
</dbReference>
<dbReference type="Pfam" id="PF00583">
    <property type="entry name" value="Acetyltransf_1"/>
    <property type="match status" value="1"/>
</dbReference>
<dbReference type="InterPro" id="IPR000182">
    <property type="entry name" value="GNAT_dom"/>
</dbReference>
<organism evidence="2 3">
    <name type="scientific">Acetoanaerobium pronyense</name>
    <dbReference type="NCBI Taxonomy" id="1482736"/>
    <lineage>
        <taxon>Bacteria</taxon>
        <taxon>Bacillati</taxon>
        <taxon>Bacillota</taxon>
        <taxon>Clostridia</taxon>
        <taxon>Peptostreptococcales</taxon>
        <taxon>Filifactoraceae</taxon>
        <taxon>Acetoanaerobium</taxon>
    </lineage>
</organism>
<keyword evidence="3" id="KW-1185">Reference proteome</keyword>
<evidence type="ECO:0000313" key="2">
    <source>
        <dbReference type="EMBL" id="MBP2028599.1"/>
    </source>
</evidence>
<dbReference type="SUPFAM" id="SSF55729">
    <property type="entry name" value="Acyl-CoA N-acyltransferases (Nat)"/>
    <property type="match status" value="1"/>
</dbReference>
<feature type="domain" description="N-acetyltransferase" evidence="1">
    <location>
        <begin position="1"/>
        <end position="163"/>
    </location>
</feature>
<proteinExistence type="predicted"/>
<protein>
    <submittedName>
        <fullName evidence="2">RimJ/RimL family protein N-acetyltransferase</fullName>
    </submittedName>
</protein>
<dbReference type="Proteomes" id="UP001314903">
    <property type="component" value="Unassembled WGS sequence"/>
</dbReference>
<name>A0ABS4KLE8_9FIRM</name>
<comment type="caution">
    <text evidence="2">The sequence shown here is derived from an EMBL/GenBank/DDBJ whole genome shotgun (WGS) entry which is preliminary data.</text>
</comment>
<evidence type="ECO:0000313" key="3">
    <source>
        <dbReference type="Proteomes" id="UP001314903"/>
    </source>
</evidence>
<dbReference type="RefSeq" id="WP_209661649.1">
    <property type="nucleotide sequence ID" value="NZ_JAGGLI010000033.1"/>
</dbReference>
<dbReference type="PROSITE" id="PS51186">
    <property type="entry name" value="GNAT"/>
    <property type="match status" value="1"/>
</dbReference>
<dbReference type="InterPro" id="IPR016181">
    <property type="entry name" value="Acyl_CoA_acyltransferase"/>
</dbReference>
<reference evidence="2 3" key="1">
    <citation type="submission" date="2021-03" db="EMBL/GenBank/DDBJ databases">
        <title>Genomic Encyclopedia of Type Strains, Phase IV (KMG-IV): sequencing the most valuable type-strain genomes for metagenomic binning, comparative biology and taxonomic classification.</title>
        <authorList>
            <person name="Goeker M."/>
        </authorList>
    </citation>
    <scope>NUCLEOTIDE SEQUENCE [LARGE SCALE GENOMIC DNA]</scope>
    <source>
        <strain evidence="2 3">DSM 27512</strain>
    </source>
</reference>
<sequence length="166" mass="19579">MHYTIKEMSKNHSVDISTWTYKEPYNIYNGNRNEEFIEELLNGSYFSVIDEKYKIVGFYCFGNAAQVPIGKQYQAYDDINFLDIGLGMRPDLCGSGEGYDFFLEGIRFAENKFLSKKFRLTVASFNKRAIRLYERIGFKKTVTFERKNLDDSMIFLVMEMILKDYF</sequence>